<proteinExistence type="predicted"/>
<dbReference type="OrthoDB" id="4331648at2"/>
<dbReference type="KEGG" id="dco:SAMEA4475696_1045"/>
<evidence type="ECO:0000313" key="2">
    <source>
        <dbReference type="Proteomes" id="UP000242637"/>
    </source>
</evidence>
<dbReference type="Proteomes" id="UP000242637">
    <property type="component" value="Chromosome 1"/>
</dbReference>
<dbReference type="GeneID" id="63459282"/>
<organism evidence="1 2">
    <name type="scientific">Dermatophilus congolensis</name>
    <dbReference type="NCBI Taxonomy" id="1863"/>
    <lineage>
        <taxon>Bacteria</taxon>
        <taxon>Bacillati</taxon>
        <taxon>Actinomycetota</taxon>
        <taxon>Actinomycetes</taxon>
        <taxon>Micrococcales</taxon>
        <taxon>Dermatophilaceae</taxon>
        <taxon>Dermatophilus</taxon>
    </lineage>
</organism>
<dbReference type="AlphaFoldDB" id="A0A239VEJ3"/>
<dbReference type="InterPro" id="IPR021903">
    <property type="entry name" value="DUF3515"/>
</dbReference>
<protein>
    <submittedName>
        <fullName evidence="1">Protein of uncharacterized function (DUF3515)</fullName>
    </submittedName>
</protein>
<keyword evidence="2" id="KW-1185">Reference proteome</keyword>
<accession>A0A239VEJ3</accession>
<dbReference type="STRING" id="1121387.GCA_000429885_01043"/>
<gene>
    <name evidence="1" type="ORF">SAMEA4475696_01045</name>
</gene>
<dbReference type="RefSeq" id="WP_028327027.1">
    <property type="nucleotide sequence ID" value="NZ_LT906453.1"/>
</dbReference>
<name>A0A239VEJ3_9MICO</name>
<sequence>MPTPRLPKRALPILALAGGLLSIALGSTAALLISITQHTPIDVAAAPRAHEKLCTTVTQNWPHDISGHPRIPTTSDPQGSAAWGKPAIIARCGITSPGPTTDECIDVNGVDWIIRHLDDGMQFISYGRSPAVEVLVPKKYAPEPLVLSAFAPSVQKIPQTKGKCM</sequence>
<dbReference type="EMBL" id="LT906453">
    <property type="protein sequence ID" value="SNV20557.1"/>
    <property type="molecule type" value="Genomic_DNA"/>
</dbReference>
<reference evidence="1 2" key="1">
    <citation type="submission" date="2017-06" db="EMBL/GenBank/DDBJ databases">
        <authorList>
            <consortium name="Pathogen Informatics"/>
        </authorList>
    </citation>
    <scope>NUCLEOTIDE SEQUENCE [LARGE SCALE GENOMIC DNA]</scope>
    <source>
        <strain evidence="1 2">NCTC13039</strain>
    </source>
</reference>
<evidence type="ECO:0000313" key="1">
    <source>
        <dbReference type="EMBL" id="SNV20557.1"/>
    </source>
</evidence>
<dbReference type="Pfam" id="PF12028">
    <property type="entry name" value="DUF3515"/>
    <property type="match status" value="1"/>
</dbReference>